<keyword evidence="2" id="KW-1185">Reference proteome</keyword>
<protein>
    <submittedName>
        <fullName evidence="1">Uncharacterized protein</fullName>
    </submittedName>
</protein>
<evidence type="ECO:0000313" key="2">
    <source>
        <dbReference type="Proteomes" id="UP001195483"/>
    </source>
</evidence>
<reference evidence="1" key="1">
    <citation type="journal article" date="2021" name="Genome Biol. Evol.">
        <title>A High-Quality Reference Genome for a Parasitic Bivalve with Doubly Uniparental Inheritance (Bivalvia: Unionida).</title>
        <authorList>
            <person name="Smith C.H."/>
        </authorList>
    </citation>
    <scope>NUCLEOTIDE SEQUENCE</scope>
    <source>
        <strain evidence="1">CHS0354</strain>
    </source>
</reference>
<accession>A0AAE0VV55</accession>
<dbReference type="EMBL" id="JAEAOA010002345">
    <property type="protein sequence ID" value="KAK3590175.1"/>
    <property type="molecule type" value="Genomic_DNA"/>
</dbReference>
<gene>
    <name evidence="1" type="ORF">CHS0354_041230</name>
</gene>
<organism evidence="1 2">
    <name type="scientific">Potamilus streckersoni</name>
    <dbReference type="NCBI Taxonomy" id="2493646"/>
    <lineage>
        <taxon>Eukaryota</taxon>
        <taxon>Metazoa</taxon>
        <taxon>Spiralia</taxon>
        <taxon>Lophotrochozoa</taxon>
        <taxon>Mollusca</taxon>
        <taxon>Bivalvia</taxon>
        <taxon>Autobranchia</taxon>
        <taxon>Heteroconchia</taxon>
        <taxon>Palaeoheterodonta</taxon>
        <taxon>Unionida</taxon>
        <taxon>Unionoidea</taxon>
        <taxon>Unionidae</taxon>
        <taxon>Ambleminae</taxon>
        <taxon>Lampsilini</taxon>
        <taxon>Potamilus</taxon>
    </lineage>
</organism>
<name>A0AAE0VV55_9BIVA</name>
<reference evidence="1" key="3">
    <citation type="submission" date="2023-05" db="EMBL/GenBank/DDBJ databases">
        <authorList>
            <person name="Smith C.H."/>
        </authorList>
    </citation>
    <scope>NUCLEOTIDE SEQUENCE</scope>
    <source>
        <strain evidence="1">CHS0354</strain>
        <tissue evidence="1">Mantle</tissue>
    </source>
</reference>
<dbReference type="AlphaFoldDB" id="A0AAE0VV55"/>
<proteinExistence type="predicted"/>
<dbReference type="Proteomes" id="UP001195483">
    <property type="component" value="Unassembled WGS sequence"/>
</dbReference>
<evidence type="ECO:0000313" key="1">
    <source>
        <dbReference type="EMBL" id="KAK3590175.1"/>
    </source>
</evidence>
<comment type="caution">
    <text evidence="1">The sequence shown here is derived from an EMBL/GenBank/DDBJ whole genome shotgun (WGS) entry which is preliminary data.</text>
</comment>
<reference evidence="1" key="2">
    <citation type="journal article" date="2021" name="Genome Biol. Evol.">
        <title>Developing a high-quality reference genome for a parasitic bivalve with doubly uniparental inheritance (Bivalvia: Unionida).</title>
        <authorList>
            <person name="Smith C.H."/>
        </authorList>
    </citation>
    <scope>NUCLEOTIDE SEQUENCE</scope>
    <source>
        <strain evidence="1">CHS0354</strain>
        <tissue evidence="1">Mantle</tissue>
    </source>
</reference>
<sequence>MVMVNAALFTGNSRQLTTAFKASNYSYETLTWTLKEKMGPGIRSTMVMVNAVLFTGNSRQLTTAFKASNYSYETLTWTLKEVDPGSLHR</sequence>